<sequence length="435" mass="49094">MRTVAVDWHANESDASDAEDQSDGDSNQSFTSKHSNHCTDYILAFEDGQMCRASDQRDWNLSRLAGTPAWLPFKTRRVGSDELKCRNCEQPLYQIAQIYCVNDLKDAFDRVLHLFGCSDPSCQVNCKKSSSPHQCLRAFRSWQLNHAYQAQHKKAEPVPDLSLNSLTDNPFKLNTDSKSLLTSTGGIFDLPDLLPTWASPSDKDTNTSLQDPIKLEPEFNGHFKTQSPSTPDLQQPSLSHSEADNEPNLPSLSPHYLTTCYEAKPAANLSKQLASLTITPTGSSSRKVKNKLDQSHSKRQQRGENEEQGEWKGERYERQTIEGVDETFLTFQERVSWCGQLNQVIRYKPGGKPLPFTRLVSTPTTIRCETCGSVKAFELQFMPVGVTLLNGKMPSERGFTWSTAWVLTCEKDCHGINEQDEEGWLEESVYVQWED</sequence>
<dbReference type="GO" id="GO:0030490">
    <property type="term" value="P:maturation of SSU-rRNA"/>
    <property type="evidence" value="ECO:0007669"/>
    <property type="project" value="TreeGrafter"/>
</dbReference>
<feature type="domain" description="Programmed cell death protein 2 C-terminal" evidence="2">
    <location>
        <begin position="325"/>
        <end position="433"/>
    </location>
</feature>
<dbReference type="InterPro" id="IPR007320">
    <property type="entry name" value="PDCD2_C"/>
</dbReference>
<dbReference type="PANTHER" id="PTHR47524">
    <property type="entry name" value="20S RRNA ACCUMULATION PROTEIN 4"/>
    <property type="match status" value="1"/>
</dbReference>
<feature type="region of interest" description="Disordered" evidence="1">
    <location>
        <begin position="219"/>
        <end position="251"/>
    </location>
</feature>
<evidence type="ECO:0000256" key="1">
    <source>
        <dbReference type="SAM" id="MobiDB-lite"/>
    </source>
</evidence>
<keyword evidence="4" id="KW-1185">Reference proteome</keyword>
<organism evidence="3 4">
    <name type="scientific">Cronartium quercuum f. sp. fusiforme G11</name>
    <dbReference type="NCBI Taxonomy" id="708437"/>
    <lineage>
        <taxon>Eukaryota</taxon>
        <taxon>Fungi</taxon>
        <taxon>Dikarya</taxon>
        <taxon>Basidiomycota</taxon>
        <taxon>Pucciniomycotina</taxon>
        <taxon>Pucciniomycetes</taxon>
        <taxon>Pucciniales</taxon>
        <taxon>Coleosporiaceae</taxon>
        <taxon>Cronartium</taxon>
    </lineage>
</organism>
<feature type="region of interest" description="Disordered" evidence="1">
    <location>
        <begin position="1"/>
        <end position="33"/>
    </location>
</feature>
<dbReference type="AlphaFoldDB" id="A0A9P6THJ8"/>
<dbReference type="GO" id="GO:0005737">
    <property type="term" value="C:cytoplasm"/>
    <property type="evidence" value="ECO:0007669"/>
    <property type="project" value="InterPro"/>
</dbReference>
<feature type="compositionally biased region" description="Polar residues" evidence="1">
    <location>
        <begin position="223"/>
        <end position="240"/>
    </location>
</feature>
<comment type="caution">
    <text evidence="3">The sequence shown here is derived from an EMBL/GenBank/DDBJ whole genome shotgun (WGS) entry which is preliminary data.</text>
</comment>
<evidence type="ECO:0000259" key="2">
    <source>
        <dbReference type="Pfam" id="PF04194"/>
    </source>
</evidence>
<dbReference type="PANTHER" id="PTHR47524:SF1">
    <property type="entry name" value="20S RRNA ACCUMULATION PROTEIN 4"/>
    <property type="match status" value="1"/>
</dbReference>
<gene>
    <name evidence="3" type="ORF">CROQUDRAFT_650231</name>
</gene>
<name>A0A9P6THJ8_9BASI</name>
<feature type="compositionally biased region" description="Basic and acidic residues" evidence="1">
    <location>
        <begin position="290"/>
        <end position="314"/>
    </location>
</feature>
<dbReference type="Pfam" id="PF04194">
    <property type="entry name" value="PDCD2_C"/>
    <property type="match status" value="1"/>
</dbReference>
<accession>A0A9P6THJ8</accession>
<evidence type="ECO:0000313" key="4">
    <source>
        <dbReference type="Proteomes" id="UP000886653"/>
    </source>
</evidence>
<feature type="compositionally biased region" description="Acidic residues" evidence="1">
    <location>
        <begin position="14"/>
        <end position="23"/>
    </location>
</feature>
<evidence type="ECO:0000313" key="3">
    <source>
        <dbReference type="EMBL" id="KAG0152154.1"/>
    </source>
</evidence>
<reference evidence="3" key="1">
    <citation type="submission" date="2013-11" db="EMBL/GenBank/DDBJ databases">
        <title>Genome sequence of the fusiform rust pathogen reveals effectors for host alternation and coevolution with pine.</title>
        <authorList>
            <consortium name="DOE Joint Genome Institute"/>
            <person name="Smith K."/>
            <person name="Pendleton A."/>
            <person name="Kubisiak T."/>
            <person name="Anderson C."/>
            <person name="Salamov A."/>
            <person name="Aerts A."/>
            <person name="Riley R."/>
            <person name="Clum A."/>
            <person name="Lindquist E."/>
            <person name="Ence D."/>
            <person name="Campbell M."/>
            <person name="Kronenberg Z."/>
            <person name="Feau N."/>
            <person name="Dhillon B."/>
            <person name="Hamelin R."/>
            <person name="Burleigh J."/>
            <person name="Smith J."/>
            <person name="Yandell M."/>
            <person name="Nelson C."/>
            <person name="Grigoriev I."/>
            <person name="Davis J."/>
        </authorList>
    </citation>
    <scope>NUCLEOTIDE SEQUENCE</scope>
    <source>
        <strain evidence="3">G11</strain>
    </source>
</reference>
<dbReference type="EMBL" id="MU167209">
    <property type="protein sequence ID" value="KAG0152154.1"/>
    <property type="molecule type" value="Genomic_DNA"/>
</dbReference>
<proteinExistence type="predicted"/>
<feature type="region of interest" description="Disordered" evidence="1">
    <location>
        <begin position="278"/>
        <end position="314"/>
    </location>
</feature>
<dbReference type="Proteomes" id="UP000886653">
    <property type="component" value="Unassembled WGS sequence"/>
</dbReference>
<protein>
    <recommendedName>
        <fullName evidence="2">Programmed cell death protein 2 C-terminal domain-containing protein</fullName>
    </recommendedName>
</protein>
<dbReference type="OrthoDB" id="2499641at2759"/>